<evidence type="ECO:0000313" key="2">
    <source>
        <dbReference type="Proteomes" id="UP000789920"/>
    </source>
</evidence>
<name>A0ACA9QZZ5_9GLOM</name>
<proteinExistence type="predicted"/>
<organism evidence="1 2">
    <name type="scientific">Racocetra persica</name>
    <dbReference type="NCBI Taxonomy" id="160502"/>
    <lineage>
        <taxon>Eukaryota</taxon>
        <taxon>Fungi</taxon>
        <taxon>Fungi incertae sedis</taxon>
        <taxon>Mucoromycota</taxon>
        <taxon>Glomeromycotina</taxon>
        <taxon>Glomeromycetes</taxon>
        <taxon>Diversisporales</taxon>
        <taxon>Gigasporaceae</taxon>
        <taxon>Racocetra</taxon>
    </lineage>
</organism>
<reference evidence="1" key="1">
    <citation type="submission" date="2021-06" db="EMBL/GenBank/DDBJ databases">
        <authorList>
            <person name="Kallberg Y."/>
            <person name="Tangrot J."/>
            <person name="Rosling A."/>
        </authorList>
    </citation>
    <scope>NUCLEOTIDE SEQUENCE</scope>
    <source>
        <strain evidence="1">MA461A</strain>
    </source>
</reference>
<gene>
    <name evidence="1" type="ORF">RPERSI_LOCUS16381</name>
</gene>
<keyword evidence="2" id="KW-1185">Reference proteome</keyword>
<dbReference type="Proteomes" id="UP000789920">
    <property type="component" value="Unassembled WGS sequence"/>
</dbReference>
<sequence length="55" mass="6506">KESLQRNEKKDPTMAKHFREKISQIEVTFQALKRKEQEIQSGIDKAKGRKKMSVF</sequence>
<dbReference type="EMBL" id="CAJVQC010040443">
    <property type="protein sequence ID" value="CAG8770851.1"/>
    <property type="molecule type" value="Genomic_DNA"/>
</dbReference>
<protein>
    <submittedName>
        <fullName evidence="1">35131_t:CDS:1</fullName>
    </submittedName>
</protein>
<evidence type="ECO:0000313" key="1">
    <source>
        <dbReference type="EMBL" id="CAG8770851.1"/>
    </source>
</evidence>
<comment type="caution">
    <text evidence="1">The sequence shown here is derived from an EMBL/GenBank/DDBJ whole genome shotgun (WGS) entry which is preliminary data.</text>
</comment>
<accession>A0ACA9QZZ5</accession>
<feature type="non-terminal residue" evidence="1">
    <location>
        <position position="1"/>
    </location>
</feature>